<dbReference type="GO" id="GO:0016747">
    <property type="term" value="F:acyltransferase activity, transferring groups other than amino-acyl groups"/>
    <property type="evidence" value="ECO:0007669"/>
    <property type="project" value="InterPro"/>
</dbReference>
<evidence type="ECO:0000313" key="3">
    <source>
        <dbReference type="Proteomes" id="UP000231701"/>
    </source>
</evidence>
<feature type="domain" description="N-acetyltransferase" evidence="1">
    <location>
        <begin position="81"/>
        <end position="223"/>
    </location>
</feature>
<name>A0A2K8KXX4_MARES</name>
<sequence>MNNSAIRPTPWDTAAFGMSCFDIIEASEAVLAHAATTPGHYSVKVDPLTSKALLHKYGFYYTDTLIEPFCKSSDVVEFKNPDITINSSVDIDLLLPMCDESFLHGRFHRDFNLTSSKADLRYKQWLKQLSSECNVLGLFYRDELAGFIAHNKGSLLLHAIDAKFRGQGLAKYFWSTTCKKLADDGVQEIRSSISAGNLPVLNLYCSLGFRFRKAVDIYHRVTE</sequence>
<dbReference type="KEGG" id="maes:Ga0123461_1163"/>
<dbReference type="Gene3D" id="3.40.630.30">
    <property type="match status" value="1"/>
</dbReference>
<reference evidence="2 3" key="1">
    <citation type="submission" date="2016-12" db="EMBL/GenBank/DDBJ databases">
        <title>Isolation and genomic insights into novel planktonic Zetaproteobacteria from stratified waters of the Chesapeake Bay.</title>
        <authorList>
            <person name="McAllister S.M."/>
            <person name="Kato S."/>
            <person name="Chan C.S."/>
            <person name="Chiu B.K."/>
            <person name="Field E.K."/>
        </authorList>
    </citation>
    <scope>NUCLEOTIDE SEQUENCE [LARGE SCALE GENOMIC DNA]</scope>
    <source>
        <strain evidence="2 3">CP-5</strain>
    </source>
</reference>
<keyword evidence="3" id="KW-1185">Reference proteome</keyword>
<proteinExistence type="predicted"/>
<protein>
    <submittedName>
        <fullName evidence="2">Acetyltransferase (GNAT) domain-containing protein</fullName>
    </submittedName>
</protein>
<dbReference type="InterPro" id="IPR000182">
    <property type="entry name" value="GNAT_dom"/>
</dbReference>
<dbReference type="Pfam" id="PF13673">
    <property type="entry name" value="Acetyltransf_10"/>
    <property type="match status" value="1"/>
</dbReference>
<gene>
    <name evidence="2" type="ORF">Ga0123461_1163</name>
</gene>
<dbReference type="AlphaFoldDB" id="A0A2K8KXX4"/>
<dbReference type="RefSeq" id="WP_100277459.1">
    <property type="nucleotide sequence ID" value="NZ_CP018799.1"/>
</dbReference>
<dbReference type="SUPFAM" id="SSF55729">
    <property type="entry name" value="Acyl-CoA N-acyltransferases (Nat)"/>
    <property type="match status" value="1"/>
</dbReference>
<keyword evidence="2" id="KW-0808">Transferase</keyword>
<evidence type="ECO:0000313" key="2">
    <source>
        <dbReference type="EMBL" id="ATX79582.1"/>
    </source>
</evidence>
<organism evidence="2 3">
    <name type="scientific">Mariprofundus aestuarium</name>
    <dbReference type="NCBI Taxonomy" id="1921086"/>
    <lineage>
        <taxon>Bacteria</taxon>
        <taxon>Pseudomonadati</taxon>
        <taxon>Pseudomonadota</taxon>
        <taxon>Candidatius Mariprofundia</taxon>
        <taxon>Mariprofundales</taxon>
        <taxon>Mariprofundaceae</taxon>
        <taxon>Mariprofundus</taxon>
    </lineage>
</organism>
<accession>A0A2K8KXX4</accession>
<evidence type="ECO:0000259" key="1">
    <source>
        <dbReference type="PROSITE" id="PS51186"/>
    </source>
</evidence>
<dbReference type="InterPro" id="IPR016181">
    <property type="entry name" value="Acyl_CoA_acyltransferase"/>
</dbReference>
<dbReference type="Proteomes" id="UP000231701">
    <property type="component" value="Chromosome"/>
</dbReference>
<dbReference type="EMBL" id="CP018799">
    <property type="protein sequence ID" value="ATX79582.1"/>
    <property type="molecule type" value="Genomic_DNA"/>
</dbReference>
<dbReference type="OrthoDB" id="9796919at2"/>
<dbReference type="PROSITE" id="PS51186">
    <property type="entry name" value="GNAT"/>
    <property type="match status" value="1"/>
</dbReference>